<dbReference type="PANTHER" id="PTHR42792:SF2">
    <property type="entry name" value="FLAGELLIN"/>
    <property type="match status" value="1"/>
</dbReference>
<comment type="similarity">
    <text evidence="1 4">Belongs to the bacterial flagellin family.</text>
</comment>
<dbReference type="Gene3D" id="6.10.10.10">
    <property type="entry name" value="Flagellar export chaperone, C-terminal domain"/>
    <property type="match status" value="1"/>
</dbReference>
<sequence>MRINHNIFAISANRNLSITNNSLTKTLEKLSSGLKVNQAADDAAGLAISEKMRAQIHGLQQTSRNIQDAVSLVQTAEGGLNEIHSLLQRGRELAVQAANGTLSEENRGHIQKETKQILEEINNIATHTAFNGKKLLSNGSGFIAVPPSGGTGTVTGPIAPSTPDTVADSDEQAIIEAIKTSMLSESEQLIQQYFGINADGADIGIYVDDNMASSTLAFVSYYVGADGKGFNVELHLNKSSFLDPSPSIGNDRVIAHEMTHAIMARSMNYGVLPKWFKEGAAEFIHGADERLYADLYYNGTSNVVNAIGEGTDAYWTNNSLHYSSGYAAVRYLHEQIKDAGGSGIKDIMVYLSNHQSASLDDALKNISSGSYSNGLTGFMDDFQANGAAFINTLNLSNADTGAIGGLDADGGEIRDAESVIPDTGIYSDDPLTHFNEIWPMSESSTGGSTASPYIHYYEKVIYNLNSVQSSEEPLTMQIGPSQGQSFQINRSNVTTESLGINGINMVTSASDSITLFDHAITLVSSERSRYGAIQNRLEHSMKITDMMAENLVATESKIRDANIANEMLHFTKSNIIAQAAQSMLSQSNQITQGVLQLLR</sequence>
<dbReference type="PANTHER" id="PTHR42792">
    <property type="entry name" value="FLAGELLIN"/>
    <property type="match status" value="1"/>
</dbReference>
<comment type="caution">
    <text evidence="7">The sequence shown here is derived from an EMBL/GenBank/DDBJ whole genome shotgun (WGS) entry which is preliminary data.</text>
</comment>
<evidence type="ECO:0000256" key="4">
    <source>
        <dbReference type="RuleBase" id="RU362073"/>
    </source>
</evidence>
<feature type="domain" description="Flagellin N-terminal" evidence="5">
    <location>
        <begin position="3"/>
        <end position="138"/>
    </location>
</feature>
<dbReference type="PRINTS" id="PR00207">
    <property type="entry name" value="FLAGELLIN"/>
</dbReference>
<dbReference type="Pfam" id="PF00700">
    <property type="entry name" value="Flagellin_C"/>
    <property type="match status" value="1"/>
</dbReference>
<dbReference type="InterPro" id="IPR046358">
    <property type="entry name" value="Flagellin_C"/>
</dbReference>
<evidence type="ECO:0000259" key="6">
    <source>
        <dbReference type="Pfam" id="PF00700"/>
    </source>
</evidence>
<protein>
    <recommendedName>
        <fullName evidence="2 4">Flagellin</fullName>
    </recommendedName>
</protein>
<dbReference type="InterPro" id="IPR001029">
    <property type="entry name" value="Flagellin_N"/>
</dbReference>
<keyword evidence="7" id="KW-0282">Flagellum</keyword>
<comment type="subcellular location">
    <subcellularLocation>
        <location evidence="4">Secreted</location>
    </subcellularLocation>
    <subcellularLocation>
        <location evidence="4">Bacterial flagellum</location>
    </subcellularLocation>
</comment>
<dbReference type="InterPro" id="IPR001492">
    <property type="entry name" value="Flagellin"/>
</dbReference>
<keyword evidence="7" id="KW-0969">Cilium</keyword>
<keyword evidence="3 4" id="KW-0975">Bacterial flagellum</keyword>
<dbReference type="EMBL" id="JBDIML010000006">
    <property type="protein sequence ID" value="MEN2768696.1"/>
    <property type="molecule type" value="Genomic_DNA"/>
</dbReference>
<dbReference type="RefSeq" id="WP_345826190.1">
    <property type="nucleotide sequence ID" value="NZ_JBDIML010000006.1"/>
</dbReference>
<keyword evidence="4" id="KW-0964">Secreted</keyword>
<dbReference type="Gene3D" id="1.20.1330.10">
    <property type="entry name" value="f41 fragment of flagellin, N-terminal domain"/>
    <property type="match status" value="2"/>
</dbReference>
<organism evidence="7 8">
    <name type="scientific">Ornithinibacillus xuwenensis</name>
    <dbReference type="NCBI Taxonomy" id="3144668"/>
    <lineage>
        <taxon>Bacteria</taxon>
        <taxon>Bacillati</taxon>
        <taxon>Bacillota</taxon>
        <taxon>Bacilli</taxon>
        <taxon>Bacillales</taxon>
        <taxon>Bacillaceae</taxon>
        <taxon>Ornithinibacillus</taxon>
    </lineage>
</organism>
<evidence type="ECO:0000256" key="3">
    <source>
        <dbReference type="ARBA" id="ARBA00023143"/>
    </source>
</evidence>
<feature type="domain" description="Flagellin C-terminal" evidence="6">
    <location>
        <begin position="514"/>
        <end position="598"/>
    </location>
</feature>
<evidence type="ECO:0000313" key="7">
    <source>
        <dbReference type="EMBL" id="MEN2768696.1"/>
    </source>
</evidence>
<comment type="function">
    <text evidence="4">Flagellin is the subunit protein which polymerizes to form the filaments of bacterial flagella.</text>
</comment>
<name>A0ABU9XK78_9BACI</name>
<gene>
    <name evidence="7" type="ORF">ABC228_16045</name>
</gene>
<accession>A0ABU9XK78</accession>
<proteinExistence type="inferred from homology"/>
<dbReference type="SUPFAM" id="SSF64518">
    <property type="entry name" value="Phase 1 flagellin"/>
    <property type="match status" value="1"/>
</dbReference>
<keyword evidence="7" id="KW-0966">Cell projection</keyword>
<evidence type="ECO:0000256" key="2">
    <source>
        <dbReference type="ARBA" id="ARBA00020110"/>
    </source>
</evidence>
<dbReference type="InterPro" id="IPR042187">
    <property type="entry name" value="Flagellin_C_sub2"/>
</dbReference>
<evidence type="ECO:0000259" key="5">
    <source>
        <dbReference type="Pfam" id="PF00669"/>
    </source>
</evidence>
<dbReference type="Gene3D" id="1.10.390.20">
    <property type="match status" value="1"/>
</dbReference>
<keyword evidence="8" id="KW-1185">Reference proteome</keyword>
<evidence type="ECO:0000256" key="1">
    <source>
        <dbReference type="ARBA" id="ARBA00005709"/>
    </source>
</evidence>
<dbReference type="Proteomes" id="UP001444625">
    <property type="component" value="Unassembled WGS sequence"/>
</dbReference>
<evidence type="ECO:0000313" key="8">
    <source>
        <dbReference type="Proteomes" id="UP001444625"/>
    </source>
</evidence>
<dbReference type="Pfam" id="PF00669">
    <property type="entry name" value="Flagellin_N"/>
    <property type="match status" value="1"/>
</dbReference>
<reference evidence="7 8" key="1">
    <citation type="submission" date="2024-05" db="EMBL/GenBank/DDBJ databases">
        <authorList>
            <person name="Haq I."/>
            <person name="Ullah Z."/>
            <person name="Ahmad R."/>
            <person name="Li M."/>
            <person name="Tong Y."/>
        </authorList>
    </citation>
    <scope>NUCLEOTIDE SEQUENCE [LARGE SCALE GENOMIC DNA]</scope>
    <source>
        <strain evidence="7 8">16A2E</strain>
    </source>
</reference>
<dbReference type="NCBIfam" id="NF033876">
    <property type="entry name" value="flagella_HExxH"/>
    <property type="match status" value="1"/>
</dbReference>